<evidence type="ECO:0000313" key="9">
    <source>
        <dbReference type="EMBL" id="UOQ43044.1"/>
    </source>
</evidence>
<keyword evidence="3 7" id="KW-0812">Transmembrane</keyword>
<gene>
    <name evidence="9" type="ORF">MUN89_13930</name>
</gene>
<evidence type="ECO:0000256" key="6">
    <source>
        <dbReference type="SAM" id="MobiDB-lite"/>
    </source>
</evidence>
<protein>
    <submittedName>
        <fullName evidence="9">Flagellar biosynthetic protein FliO</fullName>
    </submittedName>
</protein>
<dbReference type="EMBL" id="CP095073">
    <property type="protein sequence ID" value="UOQ43044.1"/>
    <property type="molecule type" value="Genomic_DNA"/>
</dbReference>
<dbReference type="RefSeq" id="WP_244708404.1">
    <property type="nucleotide sequence ID" value="NZ_CP095073.1"/>
</dbReference>
<keyword evidence="8" id="KW-0732">Signal</keyword>
<feature type="region of interest" description="Disordered" evidence="6">
    <location>
        <begin position="198"/>
        <end position="217"/>
    </location>
</feature>
<keyword evidence="4 7" id="KW-1133">Transmembrane helix</keyword>
<dbReference type="Pfam" id="PF04347">
    <property type="entry name" value="FliO"/>
    <property type="match status" value="1"/>
</dbReference>
<evidence type="ECO:0000256" key="7">
    <source>
        <dbReference type="SAM" id="Phobius"/>
    </source>
</evidence>
<feature type="signal peptide" evidence="8">
    <location>
        <begin position="1"/>
        <end position="19"/>
    </location>
</feature>
<feature type="transmembrane region" description="Helical" evidence="7">
    <location>
        <begin position="66"/>
        <end position="88"/>
    </location>
</feature>
<evidence type="ECO:0000313" key="10">
    <source>
        <dbReference type="Proteomes" id="UP000831787"/>
    </source>
</evidence>
<organism evidence="9 10">
    <name type="scientific">Halobacillus salinarum</name>
    <dbReference type="NCBI Taxonomy" id="2932257"/>
    <lineage>
        <taxon>Bacteria</taxon>
        <taxon>Bacillati</taxon>
        <taxon>Bacillota</taxon>
        <taxon>Bacilli</taxon>
        <taxon>Bacillales</taxon>
        <taxon>Bacillaceae</taxon>
        <taxon>Halobacillus</taxon>
    </lineage>
</organism>
<keyword evidence="2" id="KW-1003">Cell membrane</keyword>
<reference evidence="9 10" key="1">
    <citation type="submission" date="2022-04" db="EMBL/GenBank/DDBJ databases">
        <title>Halobacillus sp. isolated from saltern.</title>
        <authorList>
            <person name="Won M."/>
            <person name="Lee C.-M."/>
            <person name="Woen H.-Y."/>
            <person name="Kwon S.-W."/>
        </authorList>
    </citation>
    <scope>NUCLEOTIDE SEQUENCE [LARGE SCALE GENOMIC DNA]</scope>
    <source>
        <strain evidence="9 10">SSBR10-3</strain>
    </source>
</reference>
<evidence type="ECO:0000256" key="3">
    <source>
        <dbReference type="ARBA" id="ARBA00022692"/>
    </source>
</evidence>
<proteinExistence type="predicted"/>
<keyword evidence="9" id="KW-0969">Cilium</keyword>
<sequence length="217" mass="24354">MTLVVAFILCIFQGSVVYAAGPSVSECAKNPQLEGCGTQPDNVEQKTDPSSAEDQQTTAGTEQSSLVWSIIRLIFVLLFVLALIYGLLKFFNSKNKLFRSSRTMENLGGMNLAPNRSIQAVRIGKQVFIVGVGESVDIITEITDEETKDRLLKTDEETAIQQAFGLEKWLDKLKGKQASPEKDSSVQFKQLFEKQLTEMSNNRKQLRKKQQEDRENE</sequence>
<comment type="subcellular location">
    <subcellularLocation>
        <location evidence="1">Cell membrane</location>
    </subcellularLocation>
</comment>
<keyword evidence="9" id="KW-0966">Cell projection</keyword>
<dbReference type="InterPro" id="IPR022781">
    <property type="entry name" value="Flagellar_biosynth_FliO"/>
</dbReference>
<name>A0ABY4EEZ8_9BACI</name>
<keyword evidence="9" id="KW-0282">Flagellum</keyword>
<evidence type="ECO:0000256" key="8">
    <source>
        <dbReference type="SAM" id="SignalP"/>
    </source>
</evidence>
<evidence type="ECO:0000256" key="4">
    <source>
        <dbReference type="ARBA" id="ARBA00022989"/>
    </source>
</evidence>
<keyword evidence="5 7" id="KW-0472">Membrane</keyword>
<feature type="region of interest" description="Disordered" evidence="6">
    <location>
        <begin position="35"/>
        <end position="58"/>
    </location>
</feature>
<evidence type="ECO:0000256" key="2">
    <source>
        <dbReference type="ARBA" id="ARBA00022475"/>
    </source>
</evidence>
<dbReference type="Proteomes" id="UP000831787">
    <property type="component" value="Chromosome"/>
</dbReference>
<feature type="chain" id="PRO_5046643047" evidence="8">
    <location>
        <begin position="20"/>
        <end position="217"/>
    </location>
</feature>
<feature type="compositionally biased region" description="Polar residues" evidence="6">
    <location>
        <begin position="48"/>
        <end position="58"/>
    </location>
</feature>
<evidence type="ECO:0000256" key="5">
    <source>
        <dbReference type="ARBA" id="ARBA00023136"/>
    </source>
</evidence>
<accession>A0ABY4EEZ8</accession>
<evidence type="ECO:0000256" key="1">
    <source>
        <dbReference type="ARBA" id="ARBA00004236"/>
    </source>
</evidence>
<keyword evidence="10" id="KW-1185">Reference proteome</keyword>